<dbReference type="InterPro" id="IPR018640">
    <property type="entry name" value="DUF2063"/>
</dbReference>
<name>E6QS82_9ZZZZ</name>
<sequence>MTRLNNELSGTEKLTVLDRQAEMRRQQALVNAIFSPCAPTEPPAEIGLLQQGQRWSAGIAAYRGNGLTHATAALRIQFPAVLAMLGDTAFNAVCARHWRNRPPRQADLAKTGTEFAETIAEQSELAPWPWLADSARLDWALWQVLFDSPSHLTEADLQRLVNDEPAQLRIHLAAGTRLIQSPWPLVTLRQLHLSPESAPRTLQKALQLPSESAWVWREGFEAQCKAIPAPEALWVQALQSSSSLDAAFNVAPNDMDYAAWLNHAVRHGWIDCIQAL</sequence>
<reference evidence="2" key="1">
    <citation type="submission" date="2009-10" db="EMBL/GenBank/DDBJ databases">
        <title>Diversity of trophic interactions inside an arsenic-rich microbial ecosystem.</title>
        <authorList>
            <person name="Bertin P.N."/>
            <person name="Heinrich-Salmeron A."/>
            <person name="Pelletier E."/>
            <person name="Goulhen-Chollet F."/>
            <person name="Arsene-Ploetze F."/>
            <person name="Gallien S."/>
            <person name="Calteau A."/>
            <person name="Vallenet D."/>
            <person name="Casiot C."/>
            <person name="Chane-Woon-Ming B."/>
            <person name="Giloteaux L."/>
            <person name="Barakat M."/>
            <person name="Bonnefoy V."/>
            <person name="Bruneel O."/>
            <person name="Chandler M."/>
            <person name="Cleiss J."/>
            <person name="Duran R."/>
            <person name="Elbaz-Poulichet F."/>
            <person name="Fonknechten N."/>
            <person name="Lauga B."/>
            <person name="Mornico D."/>
            <person name="Ortet P."/>
            <person name="Schaeffer C."/>
            <person name="Siguier P."/>
            <person name="Alexander Thil Smith A."/>
            <person name="Van Dorsselaer A."/>
            <person name="Weissenbach J."/>
            <person name="Medigue C."/>
            <person name="Le Paslier D."/>
        </authorList>
    </citation>
    <scope>NUCLEOTIDE SEQUENCE</scope>
</reference>
<dbReference type="Pfam" id="PF09836">
    <property type="entry name" value="DUF2063"/>
    <property type="match status" value="1"/>
</dbReference>
<comment type="caution">
    <text evidence="2">The sequence shown here is derived from an EMBL/GenBank/DDBJ whole genome shotgun (WGS) entry which is preliminary data.</text>
</comment>
<protein>
    <recommendedName>
        <fullName evidence="1">Putative DNA-binding domain-containing protein</fullName>
    </recommendedName>
</protein>
<dbReference type="EMBL" id="CABR01000069">
    <property type="protein sequence ID" value="CBI10104.1"/>
    <property type="molecule type" value="Genomic_DNA"/>
</dbReference>
<proteinExistence type="predicted"/>
<dbReference type="AlphaFoldDB" id="E6QS82"/>
<accession>E6QS82</accession>
<feature type="domain" description="Putative DNA-binding" evidence="1">
    <location>
        <begin position="25"/>
        <end position="117"/>
    </location>
</feature>
<evidence type="ECO:0000259" key="1">
    <source>
        <dbReference type="Pfam" id="PF09836"/>
    </source>
</evidence>
<organism evidence="2">
    <name type="scientific">mine drainage metagenome</name>
    <dbReference type="NCBI Taxonomy" id="410659"/>
    <lineage>
        <taxon>unclassified sequences</taxon>
        <taxon>metagenomes</taxon>
        <taxon>ecological metagenomes</taxon>
    </lineage>
</organism>
<gene>
    <name evidence="2" type="ORF">CARN7_0865</name>
</gene>
<evidence type="ECO:0000313" key="2">
    <source>
        <dbReference type="EMBL" id="CBI10104.1"/>
    </source>
</evidence>